<name>A0ABP4PSM7_9ACTN</name>
<organism evidence="1 2">
    <name type="scientific">Kribbella sancticallisti</name>
    <dbReference type="NCBI Taxonomy" id="460087"/>
    <lineage>
        <taxon>Bacteria</taxon>
        <taxon>Bacillati</taxon>
        <taxon>Actinomycetota</taxon>
        <taxon>Actinomycetes</taxon>
        <taxon>Propionibacteriales</taxon>
        <taxon>Kribbellaceae</taxon>
        <taxon>Kribbella</taxon>
    </lineage>
</organism>
<protein>
    <recommendedName>
        <fullName evidence="3">Anti-anti-sigma factor</fullName>
    </recommendedName>
</protein>
<evidence type="ECO:0008006" key="3">
    <source>
        <dbReference type="Google" id="ProtNLM"/>
    </source>
</evidence>
<sequence>MSESESGPAQPLGKIMLSEAGETVTVTVAGTIDVRLVLALRKVLAEAIRLAPTTLRVHLVISLDGAELVARTVREAQARFRAGRRRFLVVTPDPRVVRLLAGAKISAQLQPNLSAG</sequence>
<accession>A0ABP4PSM7</accession>
<comment type="caution">
    <text evidence="1">The sequence shown here is derived from an EMBL/GenBank/DDBJ whole genome shotgun (WGS) entry which is preliminary data.</text>
</comment>
<reference evidence="2" key="1">
    <citation type="journal article" date="2019" name="Int. J. Syst. Evol. Microbiol.">
        <title>The Global Catalogue of Microorganisms (GCM) 10K type strain sequencing project: providing services to taxonomists for standard genome sequencing and annotation.</title>
        <authorList>
            <consortium name="The Broad Institute Genomics Platform"/>
            <consortium name="The Broad Institute Genome Sequencing Center for Infectious Disease"/>
            <person name="Wu L."/>
            <person name="Ma J."/>
        </authorList>
    </citation>
    <scope>NUCLEOTIDE SEQUENCE [LARGE SCALE GENOMIC DNA]</scope>
    <source>
        <strain evidence="2">JCM 14969</strain>
    </source>
</reference>
<keyword evidence="2" id="KW-1185">Reference proteome</keyword>
<dbReference type="RefSeq" id="WP_344217173.1">
    <property type="nucleotide sequence ID" value="NZ_BAAAOS010000032.1"/>
</dbReference>
<evidence type="ECO:0000313" key="2">
    <source>
        <dbReference type="Proteomes" id="UP001500393"/>
    </source>
</evidence>
<dbReference type="Proteomes" id="UP001500393">
    <property type="component" value="Unassembled WGS sequence"/>
</dbReference>
<gene>
    <name evidence="1" type="ORF">GCM10009789_46170</name>
</gene>
<proteinExistence type="predicted"/>
<dbReference type="EMBL" id="BAAAOS010000032">
    <property type="protein sequence ID" value="GAA1587400.1"/>
    <property type="molecule type" value="Genomic_DNA"/>
</dbReference>
<evidence type="ECO:0000313" key="1">
    <source>
        <dbReference type="EMBL" id="GAA1587400.1"/>
    </source>
</evidence>